<dbReference type="EMBL" id="HACA01015747">
    <property type="protein sequence ID" value="CDW33108.1"/>
    <property type="molecule type" value="Transcribed_RNA"/>
</dbReference>
<dbReference type="AlphaFoldDB" id="A0A0K2U4G5"/>
<proteinExistence type="predicted"/>
<evidence type="ECO:0000313" key="1">
    <source>
        <dbReference type="EMBL" id="CDW33108.1"/>
    </source>
</evidence>
<organism evidence="1">
    <name type="scientific">Lepeophtheirus salmonis</name>
    <name type="common">Salmon louse</name>
    <name type="synonym">Caligus salmonis</name>
    <dbReference type="NCBI Taxonomy" id="72036"/>
    <lineage>
        <taxon>Eukaryota</taxon>
        <taxon>Metazoa</taxon>
        <taxon>Ecdysozoa</taxon>
        <taxon>Arthropoda</taxon>
        <taxon>Crustacea</taxon>
        <taxon>Multicrustacea</taxon>
        <taxon>Hexanauplia</taxon>
        <taxon>Copepoda</taxon>
        <taxon>Siphonostomatoida</taxon>
        <taxon>Caligidae</taxon>
        <taxon>Lepeophtheirus</taxon>
    </lineage>
</organism>
<name>A0A0K2U4G5_LEPSM</name>
<feature type="non-terminal residue" evidence="1">
    <location>
        <position position="1"/>
    </location>
</feature>
<sequence length="96" mass="10646">LVKPRVHTHKKSQLNGWFTFSPSLLSGKLLFGSLRENTSLFDSLDTVDLEALNFISVFERSGCSLKALTTASVVNFLGCPLASQRSKSLSRRSLTW</sequence>
<protein>
    <submittedName>
        <fullName evidence="1">Uncharacterized protein</fullName>
    </submittedName>
</protein>
<accession>A0A0K2U4G5</accession>
<reference evidence="1" key="1">
    <citation type="submission" date="2014-05" db="EMBL/GenBank/DDBJ databases">
        <authorList>
            <person name="Chronopoulou M."/>
        </authorList>
    </citation>
    <scope>NUCLEOTIDE SEQUENCE</scope>
    <source>
        <tissue evidence="1">Whole organism</tissue>
    </source>
</reference>